<sequence length="308" mass="33916">MPVVMDYTDIEALGTLAYQGGKMLGTAQRRETAQGRRERQRQGDINMVMGIRQQQFAVEQAQADRDMRERMFSADQEYRYEALGQRKAQDEMRLQATIQQAGLAQAGDIERLQMQQTGRVDLAELAHQQDLERIAQEAAFGKYRYKGKPTEGVGISPAGVPNKTAAAQEIARYRHLAPTEPEYAGRGEDYAESGKKTTQAAENFATMPTAHLQAYLDQEPDGPWADYLRAVIQDRQAIGVRAESPATGAQVGPGASLLGGQGLAETPYSGLADEDLDAKARQAFQAQPERGPSFNPWESYDPNPGPPR</sequence>
<dbReference type="AlphaFoldDB" id="A0A0F9C4G8"/>
<dbReference type="EMBL" id="LAZR01048597">
    <property type="protein sequence ID" value="KKK91561.1"/>
    <property type="molecule type" value="Genomic_DNA"/>
</dbReference>
<reference evidence="2" key="1">
    <citation type="journal article" date="2015" name="Nature">
        <title>Complex archaea that bridge the gap between prokaryotes and eukaryotes.</title>
        <authorList>
            <person name="Spang A."/>
            <person name="Saw J.H."/>
            <person name="Jorgensen S.L."/>
            <person name="Zaremba-Niedzwiedzka K."/>
            <person name="Martijn J."/>
            <person name="Lind A.E."/>
            <person name="van Eijk R."/>
            <person name="Schleper C."/>
            <person name="Guy L."/>
            <person name="Ettema T.J."/>
        </authorList>
    </citation>
    <scope>NUCLEOTIDE SEQUENCE</scope>
</reference>
<organism evidence="2">
    <name type="scientific">marine sediment metagenome</name>
    <dbReference type="NCBI Taxonomy" id="412755"/>
    <lineage>
        <taxon>unclassified sequences</taxon>
        <taxon>metagenomes</taxon>
        <taxon>ecological metagenomes</taxon>
    </lineage>
</organism>
<evidence type="ECO:0000256" key="1">
    <source>
        <dbReference type="SAM" id="MobiDB-lite"/>
    </source>
</evidence>
<accession>A0A0F9C4G8</accession>
<feature type="region of interest" description="Disordered" evidence="1">
    <location>
        <begin position="244"/>
        <end position="308"/>
    </location>
</feature>
<protein>
    <submittedName>
        <fullName evidence="2">Uncharacterized protein</fullName>
    </submittedName>
</protein>
<name>A0A0F9C4G8_9ZZZZ</name>
<comment type="caution">
    <text evidence="2">The sequence shown here is derived from an EMBL/GenBank/DDBJ whole genome shotgun (WGS) entry which is preliminary data.</text>
</comment>
<evidence type="ECO:0000313" key="2">
    <source>
        <dbReference type="EMBL" id="KKK91561.1"/>
    </source>
</evidence>
<gene>
    <name evidence="2" type="ORF">LCGC14_2711720</name>
</gene>
<proteinExistence type="predicted"/>